<protein>
    <submittedName>
        <fullName evidence="10">Type IV fimbriae expression regulatory protein PilR</fullName>
    </submittedName>
</protein>
<dbReference type="PATRIC" id="fig|1156395.6.peg.626"/>
<dbReference type="Pfam" id="PF00072">
    <property type="entry name" value="Response_reg"/>
    <property type="match status" value="1"/>
</dbReference>
<dbReference type="InterPro" id="IPR009057">
    <property type="entry name" value="Homeodomain-like_sf"/>
</dbReference>
<dbReference type="PROSITE" id="PS50110">
    <property type="entry name" value="RESPONSE_REGULATORY"/>
    <property type="match status" value="1"/>
</dbReference>
<evidence type="ECO:0000259" key="9">
    <source>
        <dbReference type="PROSITE" id="PS50110"/>
    </source>
</evidence>
<dbReference type="SUPFAM" id="SSF52172">
    <property type="entry name" value="CheY-like"/>
    <property type="match status" value="1"/>
</dbReference>
<evidence type="ECO:0000256" key="6">
    <source>
        <dbReference type="ARBA" id="ARBA00023163"/>
    </source>
</evidence>
<keyword evidence="1" id="KW-0547">Nucleotide-binding</keyword>
<accession>A0A1B9F8B2</accession>
<evidence type="ECO:0000256" key="2">
    <source>
        <dbReference type="ARBA" id="ARBA00022840"/>
    </source>
</evidence>
<dbReference type="SMART" id="SM00382">
    <property type="entry name" value="AAA"/>
    <property type="match status" value="1"/>
</dbReference>
<evidence type="ECO:0000313" key="10">
    <source>
        <dbReference type="EMBL" id="OCC16156.1"/>
    </source>
</evidence>
<dbReference type="PROSITE" id="PS00676">
    <property type="entry name" value="SIGMA54_INTERACT_2"/>
    <property type="match status" value="1"/>
</dbReference>
<keyword evidence="2" id="KW-0067">ATP-binding</keyword>
<dbReference type="FunFam" id="1.10.8.60:FF:000014">
    <property type="entry name" value="DNA-binding transcriptional regulator NtrC"/>
    <property type="match status" value="1"/>
</dbReference>
<dbReference type="Pfam" id="PF00158">
    <property type="entry name" value="Sigma54_activat"/>
    <property type="match status" value="1"/>
</dbReference>
<dbReference type="GO" id="GO:0000160">
    <property type="term" value="P:phosphorelay signal transduction system"/>
    <property type="evidence" value="ECO:0007669"/>
    <property type="project" value="InterPro"/>
</dbReference>
<dbReference type="GO" id="GO:0005524">
    <property type="term" value="F:ATP binding"/>
    <property type="evidence" value="ECO:0007669"/>
    <property type="project" value="UniProtKB-KW"/>
</dbReference>
<keyword evidence="11" id="KW-1185">Reference proteome</keyword>
<dbReference type="STRING" id="1156395.DBT_0618"/>
<keyword evidence="4" id="KW-0238">DNA-binding</keyword>
<proteinExistence type="predicted"/>
<keyword evidence="7" id="KW-0597">Phosphoprotein</keyword>
<dbReference type="EMBL" id="MAGO01000002">
    <property type="protein sequence ID" value="OCC16156.1"/>
    <property type="molecule type" value="Genomic_DNA"/>
</dbReference>
<dbReference type="Gene3D" id="3.40.50.2300">
    <property type="match status" value="1"/>
</dbReference>
<dbReference type="InterPro" id="IPR002197">
    <property type="entry name" value="HTH_Fis"/>
</dbReference>
<dbReference type="Gene3D" id="3.40.50.300">
    <property type="entry name" value="P-loop containing nucleotide triphosphate hydrolases"/>
    <property type="match status" value="1"/>
</dbReference>
<dbReference type="GO" id="GO:0043565">
    <property type="term" value="F:sequence-specific DNA binding"/>
    <property type="evidence" value="ECO:0007669"/>
    <property type="project" value="InterPro"/>
</dbReference>
<feature type="domain" description="Response regulatory" evidence="9">
    <location>
        <begin position="1"/>
        <end position="114"/>
    </location>
</feature>
<reference evidence="10 11" key="1">
    <citation type="submission" date="2016-06" db="EMBL/GenBank/DDBJ databases">
        <title>Respiratory ammonification of nitrate coupled to the oxidation of elemental sulfur in deep-sea autotrophic thermophilic bacteria.</title>
        <authorList>
            <person name="Slobodkina G.B."/>
            <person name="Mardanov A.V."/>
            <person name="Ravin N.V."/>
            <person name="Frolova A.A."/>
            <person name="Viryasiv M.B."/>
            <person name="Chernyh N.A."/>
            <person name="Bonch-Osmolovskaya E.A."/>
            <person name="Slobodkin A.I."/>
        </authorList>
    </citation>
    <scope>NUCLEOTIDE SEQUENCE [LARGE SCALE GENOMIC DNA]</scope>
    <source>
        <strain evidence="10 11">S69</strain>
    </source>
</reference>
<evidence type="ECO:0000256" key="4">
    <source>
        <dbReference type="ARBA" id="ARBA00023125"/>
    </source>
</evidence>
<dbReference type="SUPFAM" id="SSF52540">
    <property type="entry name" value="P-loop containing nucleoside triphosphate hydrolases"/>
    <property type="match status" value="1"/>
</dbReference>
<dbReference type="InterPro" id="IPR002078">
    <property type="entry name" value="Sigma_54_int"/>
</dbReference>
<dbReference type="Proteomes" id="UP000093080">
    <property type="component" value="Unassembled WGS sequence"/>
</dbReference>
<dbReference type="CDD" id="cd00009">
    <property type="entry name" value="AAA"/>
    <property type="match status" value="1"/>
</dbReference>
<evidence type="ECO:0000256" key="3">
    <source>
        <dbReference type="ARBA" id="ARBA00023015"/>
    </source>
</evidence>
<keyword evidence="5" id="KW-0010">Activator</keyword>
<name>A0A1B9F8B2_9BACT</name>
<comment type="caution">
    <text evidence="10">The sequence shown here is derived from an EMBL/GenBank/DDBJ whole genome shotgun (WGS) entry which is preliminary data.</text>
</comment>
<dbReference type="Pfam" id="PF25601">
    <property type="entry name" value="AAA_lid_14"/>
    <property type="match status" value="1"/>
</dbReference>
<evidence type="ECO:0000259" key="8">
    <source>
        <dbReference type="PROSITE" id="PS50045"/>
    </source>
</evidence>
<dbReference type="Gene3D" id="1.10.8.60">
    <property type="match status" value="1"/>
</dbReference>
<evidence type="ECO:0000256" key="7">
    <source>
        <dbReference type="PROSITE-ProRule" id="PRU00169"/>
    </source>
</evidence>
<dbReference type="SUPFAM" id="SSF46689">
    <property type="entry name" value="Homeodomain-like"/>
    <property type="match status" value="1"/>
</dbReference>
<dbReference type="InterPro" id="IPR011006">
    <property type="entry name" value="CheY-like_superfamily"/>
</dbReference>
<dbReference type="InterPro" id="IPR058031">
    <property type="entry name" value="AAA_lid_NorR"/>
</dbReference>
<feature type="modified residue" description="4-aspartylphosphate" evidence="7">
    <location>
        <position position="49"/>
    </location>
</feature>
<feature type="domain" description="Sigma-54 factor interaction" evidence="8">
    <location>
        <begin position="139"/>
        <end position="368"/>
    </location>
</feature>
<dbReference type="PROSITE" id="PS50045">
    <property type="entry name" value="SIGMA54_INTERACT_4"/>
    <property type="match status" value="1"/>
</dbReference>
<dbReference type="InterPro" id="IPR025944">
    <property type="entry name" value="Sigma_54_int_dom_CS"/>
</dbReference>
<evidence type="ECO:0000313" key="11">
    <source>
        <dbReference type="Proteomes" id="UP000093080"/>
    </source>
</evidence>
<dbReference type="Gene3D" id="1.10.10.60">
    <property type="entry name" value="Homeodomain-like"/>
    <property type="match status" value="1"/>
</dbReference>
<dbReference type="Pfam" id="PF02954">
    <property type="entry name" value="HTH_8"/>
    <property type="match status" value="1"/>
</dbReference>
<dbReference type="InterPro" id="IPR001789">
    <property type="entry name" value="Sig_transdc_resp-reg_receiver"/>
</dbReference>
<dbReference type="PROSITE" id="PS00688">
    <property type="entry name" value="SIGMA54_INTERACT_3"/>
    <property type="match status" value="1"/>
</dbReference>
<organism evidence="10 11">
    <name type="scientific">Dissulfuribacter thermophilus</name>
    <dbReference type="NCBI Taxonomy" id="1156395"/>
    <lineage>
        <taxon>Bacteria</taxon>
        <taxon>Pseudomonadati</taxon>
        <taxon>Thermodesulfobacteriota</taxon>
        <taxon>Dissulfuribacteria</taxon>
        <taxon>Dissulfuribacterales</taxon>
        <taxon>Dissulfuribacteraceae</taxon>
        <taxon>Dissulfuribacter</taxon>
    </lineage>
</organism>
<dbReference type="PANTHER" id="PTHR32071:SF119">
    <property type="entry name" value="SIGMA L-DEPENDENT TRANSCRIPTIONAL REGULATOR YPLP-RELATED"/>
    <property type="match status" value="1"/>
</dbReference>
<sequence length="446" mass="50451">MAIIDDEKTARDMIKRFLEKEKFQVETFPGAASFFNRLKETQFPIVFIDLKLPDMDGLEVLKRLKHINPDSEAIIVTGYASIDTAVEATKIGAFHYLTKPLKRHDICLIAKRARDQVRLREENKKLRLANSGGALIEGFVGAGPAMQEIFALIKKVALVNCNVLLQAETGTGKQMVAKAIHKLSPRRGKPFVYFNCASFTEELISSELFGYEKGAFTGATSTKKGLFETANGGTVFLDEIGEMPMSMQVKLLHVLQERQILRVGGTKPIDLDVRIIAATNKDLKSAIQAGTFREDLFYRLNVVNIQLPRLADRKEDIPLLVTHFINKYSRRFKKNVRNISQDALNILLKYDFPGNVRELENIIQRAVALAEGSQIKREHLPGDLLGKEVEELLDDDGLLLPLEEVEKLHIIRVLRKTGFNKKLASKILNIPRTTLWRRMKKFGIKE</sequence>
<keyword evidence="6" id="KW-0804">Transcription</keyword>
<dbReference type="AlphaFoldDB" id="A0A1B9F8B2"/>
<dbReference type="InterPro" id="IPR025943">
    <property type="entry name" value="Sigma_54_int_dom_ATP-bd_2"/>
</dbReference>
<dbReference type="InterPro" id="IPR003593">
    <property type="entry name" value="AAA+_ATPase"/>
</dbReference>
<dbReference type="FunFam" id="3.40.50.300:FF:000006">
    <property type="entry name" value="DNA-binding transcriptional regulator NtrC"/>
    <property type="match status" value="1"/>
</dbReference>
<gene>
    <name evidence="10" type="ORF">DBT_0618</name>
</gene>
<keyword evidence="3" id="KW-0805">Transcription regulation</keyword>
<dbReference type="InterPro" id="IPR027417">
    <property type="entry name" value="P-loop_NTPase"/>
</dbReference>
<evidence type="ECO:0000256" key="5">
    <source>
        <dbReference type="ARBA" id="ARBA00023159"/>
    </source>
</evidence>
<dbReference type="GO" id="GO:0006355">
    <property type="term" value="P:regulation of DNA-templated transcription"/>
    <property type="evidence" value="ECO:0007669"/>
    <property type="project" value="InterPro"/>
</dbReference>
<dbReference type="PANTHER" id="PTHR32071">
    <property type="entry name" value="TRANSCRIPTIONAL REGULATORY PROTEIN"/>
    <property type="match status" value="1"/>
</dbReference>
<evidence type="ECO:0000256" key="1">
    <source>
        <dbReference type="ARBA" id="ARBA00022741"/>
    </source>
</evidence>
<dbReference type="SMART" id="SM00448">
    <property type="entry name" value="REC"/>
    <property type="match status" value="1"/>
</dbReference>